<dbReference type="GO" id="GO:0051015">
    <property type="term" value="F:actin filament binding"/>
    <property type="evidence" value="ECO:0007669"/>
    <property type="project" value="TreeGrafter"/>
</dbReference>
<accession>A0A2R6Q5K8</accession>
<sequence length="541" mass="60891">MTQLLYLHEPGVLQNLATRYELKKIYTYAGNILIAINPFESLPQLYNTTVMEQYKGATFGELSPHVFAVADLAYREMINKGTSSSILVSGESGSGKTETAKMLMKYLAYIGGRPEVERCTVEQKILESNPVLEAFGNAKTVNNNNSSRFSKFVGIQFSQSRSISGATIETCLLEKSRVCHIANGERNYHIFYRLCAAPPEVQEKYNLGSPKSFHYLKQSDCYELDGVNDADEYLATRKAMDIVGISEDEQEAIFRVVAAILHLGNIEFATGKEIDSSAIKDETRFHLNMTAELLKCNAKHLENALIKRVMKSPNEVVWRNLKAALDIRDALAKTMYSLLFNWIVKKINNSIGQDRNSKSIIGVLDITGFESYDHNSFEQFCINYSNEKLQQHFNQHVSKMKQKEYTKGETKWSSIDFVRNKAVLNLIEDKPGGIIALLDDACLFPKSTHGKFANKWYDADSFKNNEHFTIPKGSQSTFTISHNGGEVTYEADLFLKKNKDYVVVEYHNLLTTSRCPFVVGLFLSIPAKSSNSSKFLSIGSS</sequence>
<evidence type="ECO:0000256" key="1">
    <source>
        <dbReference type="ARBA" id="ARBA00022741"/>
    </source>
</evidence>
<evidence type="ECO:0000256" key="5">
    <source>
        <dbReference type="ARBA" id="ARBA00023203"/>
    </source>
</evidence>
<feature type="domain" description="Myosin motor" evidence="7">
    <location>
        <begin position="1"/>
        <end position="541"/>
    </location>
</feature>
<dbReference type="Gramene" id="PSS02534">
    <property type="protein sequence ID" value="PSS02534"/>
    <property type="gene ID" value="CEY00_Acc33006"/>
</dbReference>
<dbReference type="OrthoDB" id="1692375at2759"/>
<evidence type="ECO:0000313" key="9">
    <source>
        <dbReference type="Proteomes" id="UP000241394"/>
    </source>
</evidence>
<dbReference type="GO" id="GO:0005737">
    <property type="term" value="C:cytoplasm"/>
    <property type="evidence" value="ECO:0007669"/>
    <property type="project" value="TreeGrafter"/>
</dbReference>
<keyword evidence="4 6" id="KW-0505">Motor protein</keyword>
<keyword evidence="5 6" id="KW-0009">Actin-binding</keyword>
<keyword evidence="2 6" id="KW-0067">ATP-binding</keyword>
<dbReference type="GO" id="GO:0005524">
    <property type="term" value="F:ATP binding"/>
    <property type="evidence" value="ECO:0007669"/>
    <property type="project" value="UniProtKB-UniRule"/>
</dbReference>
<dbReference type="Gene3D" id="1.20.58.530">
    <property type="match status" value="1"/>
</dbReference>
<keyword evidence="3 6" id="KW-0518">Myosin</keyword>
<name>A0A2R6Q5K8_ACTCC</name>
<dbReference type="InterPro" id="IPR036961">
    <property type="entry name" value="Kinesin_motor_dom_sf"/>
</dbReference>
<dbReference type="InterPro" id="IPR001609">
    <property type="entry name" value="Myosin_head_motor_dom-like"/>
</dbReference>
<comment type="caution">
    <text evidence="8">The sequence shown here is derived from an EMBL/GenBank/DDBJ whole genome shotgun (WGS) entry which is preliminary data.</text>
</comment>
<dbReference type="STRING" id="1590841.A0A2R6Q5K8"/>
<evidence type="ECO:0000313" key="8">
    <source>
        <dbReference type="EMBL" id="PSS02534.1"/>
    </source>
</evidence>
<comment type="caution">
    <text evidence="6">Lacks conserved residue(s) required for the propagation of feature annotation.</text>
</comment>
<protein>
    <submittedName>
        <fullName evidence="8">Myosin-17 like</fullName>
    </submittedName>
</protein>
<dbReference type="InParanoid" id="A0A2R6Q5K8"/>
<dbReference type="GO" id="GO:0030048">
    <property type="term" value="P:actin filament-based movement"/>
    <property type="evidence" value="ECO:0007669"/>
    <property type="project" value="UniProtKB-ARBA"/>
</dbReference>
<evidence type="ECO:0000256" key="4">
    <source>
        <dbReference type="ARBA" id="ARBA00023175"/>
    </source>
</evidence>
<proteinExistence type="inferred from homology"/>
<keyword evidence="9" id="KW-1185">Reference proteome</keyword>
<dbReference type="AlphaFoldDB" id="A0A2R6Q5K8"/>
<dbReference type="OMA" id="KGNERRD"/>
<feature type="non-terminal residue" evidence="8">
    <location>
        <position position="541"/>
    </location>
</feature>
<feature type="binding site" evidence="6">
    <location>
        <begin position="90"/>
        <end position="97"/>
    </location>
    <ligand>
        <name>ATP</name>
        <dbReference type="ChEBI" id="CHEBI:30616"/>
    </ligand>
</feature>
<dbReference type="EMBL" id="NKQK01000019">
    <property type="protein sequence ID" value="PSS02534.1"/>
    <property type="molecule type" value="Genomic_DNA"/>
</dbReference>
<comment type="similarity">
    <text evidence="6">Belongs to the TRAFAC class myosin-kinesin ATPase superfamily. Myosin family.</text>
</comment>
<dbReference type="PANTHER" id="PTHR13140:SF772">
    <property type="entry name" value="MYOSIN-17"/>
    <property type="match status" value="1"/>
</dbReference>
<dbReference type="PROSITE" id="PS51456">
    <property type="entry name" value="MYOSIN_MOTOR"/>
    <property type="match status" value="1"/>
</dbReference>
<evidence type="ECO:0000256" key="6">
    <source>
        <dbReference type="PROSITE-ProRule" id="PRU00782"/>
    </source>
</evidence>
<dbReference type="GO" id="GO:0016459">
    <property type="term" value="C:myosin complex"/>
    <property type="evidence" value="ECO:0007669"/>
    <property type="project" value="UniProtKB-KW"/>
</dbReference>
<dbReference type="GO" id="GO:0000146">
    <property type="term" value="F:microfilament motor activity"/>
    <property type="evidence" value="ECO:0007669"/>
    <property type="project" value="TreeGrafter"/>
</dbReference>
<dbReference type="Gene3D" id="1.20.120.720">
    <property type="entry name" value="Myosin VI head, motor domain, U50 subdomain"/>
    <property type="match status" value="1"/>
</dbReference>
<dbReference type="SMART" id="SM00242">
    <property type="entry name" value="MYSc"/>
    <property type="match status" value="1"/>
</dbReference>
<reference evidence="9" key="2">
    <citation type="journal article" date="2018" name="BMC Genomics">
        <title>A manually annotated Actinidia chinensis var. chinensis (kiwifruit) genome highlights the challenges associated with draft genomes and gene prediction in plants.</title>
        <authorList>
            <person name="Pilkington S.M."/>
            <person name="Crowhurst R."/>
            <person name="Hilario E."/>
            <person name="Nardozza S."/>
            <person name="Fraser L."/>
            <person name="Peng Y."/>
            <person name="Gunaseelan K."/>
            <person name="Simpson R."/>
            <person name="Tahir J."/>
            <person name="Deroles S.C."/>
            <person name="Templeton K."/>
            <person name="Luo Z."/>
            <person name="Davy M."/>
            <person name="Cheng C."/>
            <person name="McNeilage M."/>
            <person name="Scaglione D."/>
            <person name="Liu Y."/>
            <person name="Zhang Q."/>
            <person name="Datson P."/>
            <person name="De Silva N."/>
            <person name="Gardiner S.E."/>
            <person name="Bassett H."/>
            <person name="Chagne D."/>
            <person name="McCallum J."/>
            <person name="Dzierzon H."/>
            <person name="Deng C."/>
            <person name="Wang Y.Y."/>
            <person name="Barron L."/>
            <person name="Manako K."/>
            <person name="Bowen J."/>
            <person name="Foster T.M."/>
            <person name="Erridge Z.A."/>
            <person name="Tiffin H."/>
            <person name="Waite C.N."/>
            <person name="Davies K.M."/>
            <person name="Grierson E.P."/>
            <person name="Laing W.A."/>
            <person name="Kirk R."/>
            <person name="Chen X."/>
            <person name="Wood M."/>
            <person name="Montefiori M."/>
            <person name="Brummell D.A."/>
            <person name="Schwinn K.E."/>
            <person name="Catanach A."/>
            <person name="Fullerton C."/>
            <person name="Li D."/>
            <person name="Meiyalaghan S."/>
            <person name="Nieuwenhuizen N."/>
            <person name="Read N."/>
            <person name="Prakash R."/>
            <person name="Hunter D."/>
            <person name="Zhang H."/>
            <person name="McKenzie M."/>
            <person name="Knabel M."/>
            <person name="Harris A."/>
            <person name="Allan A.C."/>
            <person name="Gleave A."/>
            <person name="Chen A."/>
            <person name="Janssen B.J."/>
            <person name="Plunkett B."/>
            <person name="Ampomah-Dwamena C."/>
            <person name="Voogd C."/>
            <person name="Leif D."/>
            <person name="Lafferty D."/>
            <person name="Souleyre E.J.F."/>
            <person name="Varkonyi-Gasic E."/>
            <person name="Gambi F."/>
            <person name="Hanley J."/>
            <person name="Yao J.L."/>
            <person name="Cheung J."/>
            <person name="David K.M."/>
            <person name="Warren B."/>
            <person name="Marsh K."/>
            <person name="Snowden K.C."/>
            <person name="Lin-Wang K."/>
            <person name="Brian L."/>
            <person name="Martinez-Sanchez M."/>
            <person name="Wang M."/>
            <person name="Ileperuma N."/>
            <person name="Macnee N."/>
            <person name="Campin R."/>
            <person name="McAtee P."/>
            <person name="Drummond R.S.M."/>
            <person name="Espley R.V."/>
            <person name="Ireland H.S."/>
            <person name="Wu R."/>
            <person name="Atkinson R.G."/>
            <person name="Karunairetnam S."/>
            <person name="Bulley S."/>
            <person name="Chunkath S."/>
            <person name="Hanley Z."/>
            <person name="Storey R."/>
            <person name="Thrimawithana A.H."/>
            <person name="Thomson S."/>
            <person name="David C."/>
            <person name="Testolin R."/>
            <person name="Huang H."/>
            <person name="Hellens R.P."/>
            <person name="Schaffer R.J."/>
        </authorList>
    </citation>
    <scope>NUCLEOTIDE SEQUENCE [LARGE SCALE GENOMIC DNA]</scope>
    <source>
        <strain evidence="9">cv. Red5</strain>
    </source>
</reference>
<evidence type="ECO:0000259" key="7">
    <source>
        <dbReference type="PROSITE" id="PS51456"/>
    </source>
</evidence>
<evidence type="ECO:0000256" key="2">
    <source>
        <dbReference type="ARBA" id="ARBA00022840"/>
    </source>
</evidence>
<dbReference type="InterPro" id="IPR027417">
    <property type="entry name" value="P-loop_NTPase"/>
</dbReference>
<organism evidence="8 9">
    <name type="scientific">Actinidia chinensis var. chinensis</name>
    <name type="common">Chinese soft-hair kiwi</name>
    <dbReference type="NCBI Taxonomy" id="1590841"/>
    <lineage>
        <taxon>Eukaryota</taxon>
        <taxon>Viridiplantae</taxon>
        <taxon>Streptophyta</taxon>
        <taxon>Embryophyta</taxon>
        <taxon>Tracheophyta</taxon>
        <taxon>Spermatophyta</taxon>
        <taxon>Magnoliopsida</taxon>
        <taxon>eudicotyledons</taxon>
        <taxon>Gunneridae</taxon>
        <taxon>Pentapetalae</taxon>
        <taxon>asterids</taxon>
        <taxon>Ericales</taxon>
        <taxon>Actinidiaceae</taxon>
        <taxon>Actinidia</taxon>
    </lineage>
</organism>
<gene>
    <name evidence="8" type="ORF">CEY00_Acc33006</name>
</gene>
<dbReference type="SUPFAM" id="SSF52540">
    <property type="entry name" value="P-loop containing nucleoside triphosphate hydrolases"/>
    <property type="match status" value="1"/>
</dbReference>
<dbReference type="PANTHER" id="PTHR13140">
    <property type="entry name" value="MYOSIN"/>
    <property type="match status" value="1"/>
</dbReference>
<keyword evidence="1 6" id="KW-0547">Nucleotide-binding</keyword>
<dbReference type="GO" id="GO:0016020">
    <property type="term" value="C:membrane"/>
    <property type="evidence" value="ECO:0007669"/>
    <property type="project" value="TreeGrafter"/>
</dbReference>
<dbReference type="GO" id="GO:0007015">
    <property type="term" value="P:actin filament organization"/>
    <property type="evidence" value="ECO:0007669"/>
    <property type="project" value="TreeGrafter"/>
</dbReference>
<dbReference type="PRINTS" id="PR00193">
    <property type="entry name" value="MYOSINHEAVY"/>
</dbReference>
<dbReference type="Gene3D" id="3.40.850.10">
    <property type="entry name" value="Kinesin motor domain"/>
    <property type="match status" value="1"/>
</dbReference>
<dbReference type="Proteomes" id="UP000241394">
    <property type="component" value="Chromosome LG19"/>
</dbReference>
<reference evidence="8 9" key="1">
    <citation type="submission" date="2017-07" db="EMBL/GenBank/DDBJ databases">
        <title>An improved, manually edited Actinidia chinensis var. chinensis (kiwifruit) genome highlights the challenges associated with draft genomes and gene prediction in plants.</title>
        <authorList>
            <person name="Pilkington S."/>
            <person name="Crowhurst R."/>
            <person name="Hilario E."/>
            <person name="Nardozza S."/>
            <person name="Fraser L."/>
            <person name="Peng Y."/>
            <person name="Gunaseelan K."/>
            <person name="Simpson R."/>
            <person name="Tahir J."/>
            <person name="Deroles S."/>
            <person name="Templeton K."/>
            <person name="Luo Z."/>
            <person name="Davy M."/>
            <person name="Cheng C."/>
            <person name="Mcneilage M."/>
            <person name="Scaglione D."/>
            <person name="Liu Y."/>
            <person name="Zhang Q."/>
            <person name="Datson P."/>
            <person name="De Silva N."/>
            <person name="Gardiner S."/>
            <person name="Bassett H."/>
            <person name="Chagne D."/>
            <person name="Mccallum J."/>
            <person name="Dzierzon H."/>
            <person name="Deng C."/>
            <person name="Wang Y.-Y."/>
            <person name="Barron N."/>
            <person name="Manako K."/>
            <person name="Bowen J."/>
            <person name="Foster T."/>
            <person name="Erridge Z."/>
            <person name="Tiffin H."/>
            <person name="Waite C."/>
            <person name="Davies K."/>
            <person name="Grierson E."/>
            <person name="Laing W."/>
            <person name="Kirk R."/>
            <person name="Chen X."/>
            <person name="Wood M."/>
            <person name="Montefiori M."/>
            <person name="Brummell D."/>
            <person name="Schwinn K."/>
            <person name="Catanach A."/>
            <person name="Fullerton C."/>
            <person name="Li D."/>
            <person name="Meiyalaghan S."/>
            <person name="Nieuwenhuizen N."/>
            <person name="Read N."/>
            <person name="Prakash R."/>
            <person name="Hunter D."/>
            <person name="Zhang H."/>
            <person name="Mckenzie M."/>
            <person name="Knabel M."/>
            <person name="Harris A."/>
            <person name="Allan A."/>
            <person name="Chen A."/>
            <person name="Janssen B."/>
            <person name="Plunkett B."/>
            <person name="Dwamena C."/>
            <person name="Voogd C."/>
            <person name="Leif D."/>
            <person name="Lafferty D."/>
            <person name="Souleyre E."/>
            <person name="Varkonyi-Gasic E."/>
            <person name="Gambi F."/>
            <person name="Hanley J."/>
            <person name="Yao J.-L."/>
            <person name="Cheung J."/>
            <person name="David K."/>
            <person name="Warren B."/>
            <person name="Marsh K."/>
            <person name="Snowden K."/>
            <person name="Lin-Wang K."/>
            <person name="Brian L."/>
            <person name="Martinez-Sanchez M."/>
            <person name="Wang M."/>
            <person name="Ileperuma N."/>
            <person name="Macnee N."/>
            <person name="Campin R."/>
            <person name="Mcatee P."/>
            <person name="Drummond R."/>
            <person name="Espley R."/>
            <person name="Ireland H."/>
            <person name="Wu R."/>
            <person name="Atkinson R."/>
            <person name="Karunairetnam S."/>
            <person name="Bulley S."/>
            <person name="Chunkath S."/>
            <person name="Hanley Z."/>
            <person name="Storey R."/>
            <person name="Thrimawithana A."/>
            <person name="Thomson S."/>
            <person name="David C."/>
            <person name="Testolin R."/>
        </authorList>
    </citation>
    <scope>NUCLEOTIDE SEQUENCE [LARGE SCALE GENOMIC DNA]</scope>
    <source>
        <strain evidence="9">cv. Red5</strain>
        <tissue evidence="8">Young leaf</tissue>
    </source>
</reference>
<dbReference type="Pfam" id="PF00063">
    <property type="entry name" value="Myosin_head"/>
    <property type="match status" value="1"/>
</dbReference>
<dbReference type="FunFam" id="1.10.10.820:FF:000001">
    <property type="entry name" value="Myosin heavy chain"/>
    <property type="match status" value="1"/>
</dbReference>
<evidence type="ECO:0000256" key="3">
    <source>
        <dbReference type="ARBA" id="ARBA00023123"/>
    </source>
</evidence>
<dbReference type="Gene3D" id="1.10.10.820">
    <property type="match status" value="1"/>
</dbReference>